<proteinExistence type="predicted"/>
<keyword evidence="1" id="KW-0812">Transmembrane</keyword>
<keyword evidence="1" id="KW-0472">Membrane</keyword>
<dbReference type="Proteomes" id="UP000422822">
    <property type="component" value="Chromosome"/>
</dbReference>
<protein>
    <submittedName>
        <fullName evidence="2">Uncharacterized protein</fullName>
    </submittedName>
</protein>
<evidence type="ECO:0000256" key="1">
    <source>
        <dbReference type="SAM" id="Phobius"/>
    </source>
</evidence>
<accession>A0AAE6QDT5</accession>
<keyword evidence="3" id="KW-1185">Reference proteome</keyword>
<feature type="transmembrane region" description="Helical" evidence="1">
    <location>
        <begin position="69"/>
        <end position="95"/>
    </location>
</feature>
<evidence type="ECO:0000313" key="2">
    <source>
        <dbReference type="EMBL" id="QGR03725.1"/>
    </source>
</evidence>
<dbReference type="AlphaFoldDB" id="A0AAE6QDT5"/>
<evidence type="ECO:0000313" key="3">
    <source>
        <dbReference type="Proteomes" id="UP000422822"/>
    </source>
</evidence>
<reference evidence="2 3" key="1">
    <citation type="submission" date="2018-10" db="EMBL/GenBank/DDBJ databases">
        <title>Propagation and draft genome sequences of three atypical Erhlichia ruminantium isolates.</title>
        <authorList>
            <person name="Liebenberg J."/>
            <person name="Steyn H."/>
            <person name="Josemans A."/>
            <person name="Zweygarth E."/>
        </authorList>
    </citation>
    <scope>NUCLEOTIDE SEQUENCE [LARGE SCALE GENOMIC DNA]</scope>
    <source>
        <strain evidence="2 3">Omatjenne</strain>
    </source>
</reference>
<keyword evidence="1" id="KW-1133">Transmembrane helix</keyword>
<sequence length="314" mass="34830">MCLLISVVYMSLKSKTYVNLSNAIRYNKKVLKDLLEGKKEVGVDLVSEGSESVKQSKLQRAKDILLKSLAYFVCGIVFLLLFPVLLFVCGMIVIYDSIFHAKKEPEKYKLKSILDVLDKDKGDVHDPLFYVARSMYALVSGDLAPLDPEELNIPSNHPFADVFLSLDERLVSMQYVELCGNKIREILRNTKDPQYTSEAAIAINSILGLAMCGLHCGITGINLTKFFKVCAEHPDLEKKICPLGLGGVNLEKTEKNIKGVNISSGELSQNQYKGEHDLDLRDALPNDDRTPDELILGNGGALVHDLMQGIRLVG</sequence>
<name>A0AAE6QDT5_EHRRU</name>
<organism evidence="2 3">
    <name type="scientific">Ehrlichia ruminantium</name>
    <name type="common">heartwater rickettsia</name>
    <name type="synonym">Cowdria ruminantium</name>
    <dbReference type="NCBI Taxonomy" id="779"/>
    <lineage>
        <taxon>Bacteria</taxon>
        <taxon>Pseudomonadati</taxon>
        <taxon>Pseudomonadota</taxon>
        <taxon>Alphaproteobacteria</taxon>
        <taxon>Rickettsiales</taxon>
        <taxon>Anaplasmataceae</taxon>
        <taxon>Ehrlichia</taxon>
    </lineage>
</organism>
<dbReference type="EMBL" id="CP033455">
    <property type="protein sequence ID" value="QGR03725.1"/>
    <property type="molecule type" value="Genomic_DNA"/>
</dbReference>
<gene>
    <name evidence="2" type="ORF">EDL80_04120</name>
</gene>